<evidence type="ECO:0000313" key="8">
    <source>
        <dbReference type="EMBL" id="KAG9443942.1"/>
    </source>
</evidence>
<evidence type="ECO:0000313" key="9">
    <source>
        <dbReference type="Proteomes" id="UP000825729"/>
    </source>
</evidence>
<comment type="subcellular location">
    <subcellularLocation>
        <location evidence="1">Membrane</location>
        <topology evidence="1">Multi-pass membrane protein</topology>
    </subcellularLocation>
</comment>
<comment type="similarity">
    <text evidence="2">Belongs to the TAPT1 family.</text>
</comment>
<name>A0AAV7E859_ARIFI</name>
<proteinExistence type="inferred from homology"/>
<gene>
    <name evidence="8" type="ORF">H6P81_015282</name>
</gene>
<evidence type="ECO:0000256" key="1">
    <source>
        <dbReference type="ARBA" id="ARBA00004141"/>
    </source>
</evidence>
<evidence type="ECO:0000256" key="6">
    <source>
        <dbReference type="SAM" id="MobiDB-lite"/>
    </source>
</evidence>
<feature type="region of interest" description="Disordered" evidence="6">
    <location>
        <begin position="196"/>
        <end position="221"/>
    </location>
</feature>
<feature type="transmembrane region" description="Helical" evidence="7">
    <location>
        <begin position="487"/>
        <end position="507"/>
    </location>
</feature>
<dbReference type="Pfam" id="PF05346">
    <property type="entry name" value="DUF747"/>
    <property type="match status" value="2"/>
</dbReference>
<reference evidence="8 9" key="1">
    <citation type="submission" date="2021-07" db="EMBL/GenBank/DDBJ databases">
        <title>The Aristolochia fimbriata genome: insights into angiosperm evolution, floral development and chemical biosynthesis.</title>
        <authorList>
            <person name="Jiao Y."/>
        </authorList>
    </citation>
    <scope>NUCLEOTIDE SEQUENCE [LARGE SCALE GENOMIC DNA]</scope>
    <source>
        <strain evidence="8">IBCAS-2021</strain>
        <tissue evidence="8">Leaf</tissue>
    </source>
</reference>
<dbReference type="InterPro" id="IPR008010">
    <property type="entry name" value="Tatp1"/>
</dbReference>
<dbReference type="PANTHER" id="PTHR13317:SF4">
    <property type="entry name" value="TRANSMEMBRANE ANTERIOR POSTERIOR TRANSFORMATION PROTEIN 1 HOMOLOG"/>
    <property type="match status" value="1"/>
</dbReference>
<keyword evidence="3 7" id="KW-0812">Transmembrane</keyword>
<keyword evidence="9" id="KW-1185">Reference proteome</keyword>
<sequence length="563" mass="63220">MAVRYGGRKLSFDLLPPSDDDEEHTLSRSLHDRISRNDRLDSPDQAKKAARRRKRIKKKIKAVTDSIAQNLTIEELLCAGLDNQNPSAHPNGSSVAQLDSPVAQQEAITEDFGRFCQDSASPAELCRENGCGKIVLESPVSGNKNDVECFHQFLETHAPTVEIMVQNGLEATRSDSLISESMTIGTPVELRQRNVNGASAKDGTDVEVTSRPPSSSVKWKSDADRPVNRLETAVSLDWNRLMAENTNDLSYGEKLPLRYFFGEINAGNALRTTTSIGNERNRQRVYNTMFHVPWRCELLIDVGFFVCLDSFLSLLTIMPARILMTVWRLLSSRQFRRPSAAELSDFGCFVVLAGGVACLQGTDISLIYHIIRGQGTVKLYVVYNVLEIFDKLCQSFGEDVVQVLFNSAEGVANCLPEDMTFQLMRFLAEQLIANALLVYVCEILIDIIKHSFLAKFNEIKPKAYSEFLEALCKQTLNMEPETGLKNLTFVPLAPACVVIRVVTPIYAAHLPYGPLAWRLFWIFLVSTTTYFMLAILKILVGMGLRFHAAWYIKRCESKKQHFD</sequence>
<evidence type="ECO:0000256" key="3">
    <source>
        <dbReference type="ARBA" id="ARBA00022692"/>
    </source>
</evidence>
<accession>A0AAV7E859</accession>
<dbReference type="AlphaFoldDB" id="A0AAV7E859"/>
<comment type="caution">
    <text evidence="8">The sequence shown here is derived from an EMBL/GenBank/DDBJ whole genome shotgun (WGS) entry which is preliminary data.</text>
</comment>
<evidence type="ECO:0000256" key="4">
    <source>
        <dbReference type="ARBA" id="ARBA00022989"/>
    </source>
</evidence>
<feature type="compositionally biased region" description="Basic and acidic residues" evidence="6">
    <location>
        <begin position="24"/>
        <end position="47"/>
    </location>
</feature>
<dbReference type="Proteomes" id="UP000825729">
    <property type="component" value="Unassembled WGS sequence"/>
</dbReference>
<keyword evidence="4 7" id="KW-1133">Transmembrane helix</keyword>
<feature type="region of interest" description="Disordered" evidence="6">
    <location>
        <begin position="11"/>
        <end position="55"/>
    </location>
</feature>
<dbReference type="PANTHER" id="PTHR13317">
    <property type="entry name" value="TRANSMEMBRANE ANTERIOR POSTERIOR TRANSFORMATION PROTEIN 1 HOMOLOG"/>
    <property type="match status" value="1"/>
</dbReference>
<organism evidence="8 9">
    <name type="scientific">Aristolochia fimbriata</name>
    <name type="common">White veined hardy Dutchman's pipe vine</name>
    <dbReference type="NCBI Taxonomy" id="158543"/>
    <lineage>
        <taxon>Eukaryota</taxon>
        <taxon>Viridiplantae</taxon>
        <taxon>Streptophyta</taxon>
        <taxon>Embryophyta</taxon>
        <taxon>Tracheophyta</taxon>
        <taxon>Spermatophyta</taxon>
        <taxon>Magnoliopsida</taxon>
        <taxon>Magnoliidae</taxon>
        <taxon>Piperales</taxon>
        <taxon>Aristolochiaceae</taxon>
        <taxon>Aristolochia</taxon>
    </lineage>
</organism>
<evidence type="ECO:0000256" key="7">
    <source>
        <dbReference type="SAM" id="Phobius"/>
    </source>
</evidence>
<dbReference type="EMBL" id="JAINDJ010000006">
    <property type="protein sequence ID" value="KAG9443942.1"/>
    <property type="molecule type" value="Genomic_DNA"/>
</dbReference>
<evidence type="ECO:0008006" key="10">
    <source>
        <dbReference type="Google" id="ProtNLM"/>
    </source>
</evidence>
<protein>
    <recommendedName>
        <fullName evidence="10">Protein POLLEN DEFECTIVE IN GUIDANCE 1</fullName>
    </recommendedName>
</protein>
<feature type="transmembrane region" description="Helical" evidence="7">
    <location>
        <begin position="519"/>
        <end position="544"/>
    </location>
</feature>
<keyword evidence="5 7" id="KW-0472">Membrane</keyword>
<evidence type="ECO:0000256" key="5">
    <source>
        <dbReference type="ARBA" id="ARBA00023136"/>
    </source>
</evidence>
<dbReference type="GO" id="GO:0005789">
    <property type="term" value="C:endoplasmic reticulum membrane"/>
    <property type="evidence" value="ECO:0007669"/>
    <property type="project" value="TreeGrafter"/>
</dbReference>
<evidence type="ECO:0000256" key="2">
    <source>
        <dbReference type="ARBA" id="ARBA00008803"/>
    </source>
</evidence>